<gene>
    <name evidence="4" type="primary">bioY_2</name>
    <name evidence="4" type="ORF">GCM10017596_25760</name>
</gene>
<reference evidence="4" key="2">
    <citation type="submission" date="2023-01" db="EMBL/GenBank/DDBJ databases">
        <authorList>
            <person name="Sun Q."/>
            <person name="Evtushenko L."/>
        </authorList>
    </citation>
    <scope>NUCLEOTIDE SEQUENCE</scope>
    <source>
        <strain evidence="4">VKM Ac-1958</strain>
    </source>
</reference>
<accession>A0A9W6HTY0</accession>
<dbReference type="PANTHER" id="PTHR34295:SF1">
    <property type="entry name" value="BIOTIN TRANSPORTER BIOY"/>
    <property type="match status" value="1"/>
</dbReference>
<keyword evidence="3" id="KW-1133">Transmembrane helix</keyword>
<evidence type="ECO:0000256" key="3">
    <source>
        <dbReference type="SAM" id="Phobius"/>
    </source>
</evidence>
<keyword evidence="3" id="KW-0812">Transmembrane</keyword>
<dbReference type="InterPro" id="IPR003784">
    <property type="entry name" value="BioY"/>
</dbReference>
<feature type="transmembrane region" description="Helical" evidence="3">
    <location>
        <begin position="130"/>
        <end position="150"/>
    </location>
</feature>
<feature type="transmembrane region" description="Helical" evidence="3">
    <location>
        <begin position="76"/>
        <end position="94"/>
    </location>
</feature>
<name>A0A9W6HTY0_9MICO</name>
<proteinExistence type="inferred from homology"/>
<feature type="transmembrane region" description="Helical" evidence="3">
    <location>
        <begin position="49"/>
        <end position="69"/>
    </location>
</feature>
<reference evidence="4" key="1">
    <citation type="journal article" date="2014" name="Int. J. Syst. Evol. Microbiol.">
        <title>Complete genome sequence of Corynebacterium casei LMG S-19264T (=DSM 44701T), isolated from a smear-ripened cheese.</title>
        <authorList>
            <consortium name="US DOE Joint Genome Institute (JGI-PGF)"/>
            <person name="Walter F."/>
            <person name="Albersmeier A."/>
            <person name="Kalinowski J."/>
            <person name="Ruckert C."/>
        </authorList>
    </citation>
    <scope>NUCLEOTIDE SEQUENCE</scope>
    <source>
        <strain evidence="4">VKM Ac-1958</strain>
    </source>
</reference>
<dbReference type="PIRSF" id="PIRSF016661">
    <property type="entry name" value="BioY"/>
    <property type="match status" value="1"/>
</dbReference>
<comment type="similarity">
    <text evidence="1 2">Belongs to the BioY family.</text>
</comment>
<dbReference type="RefSeq" id="WP_204937690.1">
    <property type="nucleotide sequence ID" value="NZ_BAAAUM010000002.1"/>
</dbReference>
<evidence type="ECO:0000256" key="1">
    <source>
        <dbReference type="ARBA" id="ARBA00010692"/>
    </source>
</evidence>
<feature type="transmembrane region" description="Helical" evidence="3">
    <location>
        <begin position="156"/>
        <end position="189"/>
    </location>
</feature>
<evidence type="ECO:0000313" key="4">
    <source>
        <dbReference type="EMBL" id="GLK02861.1"/>
    </source>
</evidence>
<protein>
    <recommendedName>
        <fullName evidence="2">Biotin transporter</fullName>
    </recommendedName>
</protein>
<organism evidence="4 5">
    <name type="scientific">Microbacterium keratanolyticum</name>
    <dbReference type="NCBI Taxonomy" id="67574"/>
    <lineage>
        <taxon>Bacteria</taxon>
        <taxon>Bacillati</taxon>
        <taxon>Actinomycetota</taxon>
        <taxon>Actinomycetes</taxon>
        <taxon>Micrococcales</taxon>
        <taxon>Microbacteriaceae</taxon>
        <taxon>Microbacterium</taxon>
    </lineage>
</organism>
<keyword evidence="5" id="KW-1185">Reference proteome</keyword>
<dbReference type="AlphaFoldDB" id="A0A9W6HTY0"/>
<evidence type="ECO:0000256" key="2">
    <source>
        <dbReference type="PIRNR" id="PIRNR016661"/>
    </source>
</evidence>
<dbReference type="GO" id="GO:0005886">
    <property type="term" value="C:plasma membrane"/>
    <property type="evidence" value="ECO:0007669"/>
    <property type="project" value="UniProtKB-SubCell"/>
</dbReference>
<comment type="caution">
    <text evidence="4">The sequence shown here is derived from an EMBL/GenBank/DDBJ whole genome shotgun (WGS) entry which is preliminary data.</text>
</comment>
<feature type="transmembrane region" description="Helical" evidence="3">
    <location>
        <begin position="100"/>
        <end position="118"/>
    </location>
</feature>
<keyword evidence="2" id="KW-0813">Transport</keyword>
<dbReference type="GO" id="GO:0015225">
    <property type="term" value="F:biotin transmembrane transporter activity"/>
    <property type="evidence" value="ECO:0007669"/>
    <property type="project" value="UniProtKB-UniRule"/>
</dbReference>
<dbReference type="Gene3D" id="1.10.1760.20">
    <property type="match status" value="1"/>
</dbReference>
<dbReference type="Pfam" id="PF02632">
    <property type="entry name" value="BioY"/>
    <property type="match status" value="1"/>
</dbReference>
<feature type="transmembrane region" description="Helical" evidence="3">
    <location>
        <begin position="21"/>
        <end position="43"/>
    </location>
</feature>
<dbReference type="EMBL" id="BSET01000002">
    <property type="protein sequence ID" value="GLK02861.1"/>
    <property type="molecule type" value="Genomic_DNA"/>
</dbReference>
<dbReference type="PANTHER" id="PTHR34295">
    <property type="entry name" value="BIOTIN TRANSPORTER BIOY"/>
    <property type="match status" value="1"/>
</dbReference>
<comment type="subcellular location">
    <subcellularLocation>
        <location evidence="2">Cell membrane</location>
        <topology evidence="2">Multi-pass membrane protein</topology>
    </subcellularLocation>
</comment>
<evidence type="ECO:0000313" key="5">
    <source>
        <dbReference type="Proteomes" id="UP001142325"/>
    </source>
</evidence>
<keyword evidence="2 3" id="KW-0472">Membrane</keyword>
<sequence length="197" mass="20216">MTAVSLESPRHYLADAWGGAWARDVALVLAGTALITLSAFAIVPLPFTPVPITLATLGVMATGAALGPARGAASALLYLAIGALGAPVFAGGASGVLLPTFGYIVGYVVAAFIVGQLARRRADRRVLTTLALGAIGTLSLYLCGVPWLAFSLQIDLGQAVLLGVVPFLIGDALKVLALSGMLPAAWRLVARVEGRRR</sequence>
<dbReference type="Proteomes" id="UP001142325">
    <property type="component" value="Unassembled WGS sequence"/>
</dbReference>
<keyword evidence="2" id="KW-1003">Cell membrane</keyword>